<evidence type="ECO:0000313" key="2">
    <source>
        <dbReference type="Proteomes" id="UP001221898"/>
    </source>
</evidence>
<gene>
    <name evidence="1" type="ORF">AAFF_G00332940</name>
</gene>
<dbReference type="Proteomes" id="UP001221898">
    <property type="component" value="Unassembled WGS sequence"/>
</dbReference>
<comment type="caution">
    <text evidence="1">The sequence shown here is derived from an EMBL/GenBank/DDBJ whole genome shotgun (WGS) entry which is preliminary data.</text>
</comment>
<dbReference type="EMBL" id="JAINUG010000051">
    <property type="protein sequence ID" value="KAJ8404907.1"/>
    <property type="molecule type" value="Genomic_DNA"/>
</dbReference>
<organism evidence="1 2">
    <name type="scientific">Aldrovandia affinis</name>
    <dbReference type="NCBI Taxonomy" id="143900"/>
    <lineage>
        <taxon>Eukaryota</taxon>
        <taxon>Metazoa</taxon>
        <taxon>Chordata</taxon>
        <taxon>Craniata</taxon>
        <taxon>Vertebrata</taxon>
        <taxon>Euteleostomi</taxon>
        <taxon>Actinopterygii</taxon>
        <taxon>Neopterygii</taxon>
        <taxon>Teleostei</taxon>
        <taxon>Notacanthiformes</taxon>
        <taxon>Halosauridae</taxon>
        <taxon>Aldrovandia</taxon>
    </lineage>
</organism>
<dbReference type="AlphaFoldDB" id="A0AAD7WPW2"/>
<reference evidence="1" key="1">
    <citation type="journal article" date="2023" name="Science">
        <title>Genome structures resolve the early diversification of teleost fishes.</title>
        <authorList>
            <person name="Parey E."/>
            <person name="Louis A."/>
            <person name="Montfort J."/>
            <person name="Bouchez O."/>
            <person name="Roques C."/>
            <person name="Iampietro C."/>
            <person name="Lluch J."/>
            <person name="Castinel A."/>
            <person name="Donnadieu C."/>
            <person name="Desvignes T."/>
            <person name="Floi Bucao C."/>
            <person name="Jouanno E."/>
            <person name="Wen M."/>
            <person name="Mejri S."/>
            <person name="Dirks R."/>
            <person name="Jansen H."/>
            <person name="Henkel C."/>
            <person name="Chen W.J."/>
            <person name="Zahm M."/>
            <person name="Cabau C."/>
            <person name="Klopp C."/>
            <person name="Thompson A.W."/>
            <person name="Robinson-Rechavi M."/>
            <person name="Braasch I."/>
            <person name="Lecointre G."/>
            <person name="Bobe J."/>
            <person name="Postlethwait J.H."/>
            <person name="Berthelot C."/>
            <person name="Roest Crollius H."/>
            <person name="Guiguen Y."/>
        </authorList>
    </citation>
    <scope>NUCLEOTIDE SEQUENCE</scope>
    <source>
        <strain evidence="1">NC1722</strain>
    </source>
</reference>
<evidence type="ECO:0000313" key="1">
    <source>
        <dbReference type="EMBL" id="KAJ8404907.1"/>
    </source>
</evidence>
<accession>A0AAD7WPW2</accession>
<proteinExistence type="predicted"/>
<keyword evidence="2" id="KW-1185">Reference proteome</keyword>
<name>A0AAD7WPW2_9TELE</name>
<sequence>MDKGLICGNLLDYGSQGLNSSDRNTAGIITIMNSEMRLISRQEVPHRGITAPQGSVVTVRHINHCRLRLEELEPTDIQQRDSFGSNSWCLAETKSYLETESRV</sequence>
<protein>
    <submittedName>
        <fullName evidence="1">Uncharacterized protein</fullName>
    </submittedName>
</protein>